<sequence>MLNNCSTDIGSMSASIPASKIFQHLAKLEKLDLSFNRLTSLPTEIFHSFAQSEGNQSPGKSRYLKYLDLRDNQLEALTKQCFSKSLFIHTLFLSKNSIRRIDKDAFTSLTELKNLTLDSNMIRFLNGSIRNLGNKWICDCRMSWILNLKTGKDLASHFRCTKPVMFHGKKLDQLIEMDQNILSEDCSPLCQCTCVTKDNDYYVRVDCSRKGLTQIPAVLPEEIGELLLQDNRLSSLSDLNKHSLERLRYLNVEWNLLDKLDCTLPKNLETLMLAHNRFQRFPTNFPTNVSSWTLSKNYWLCDCNAITFLKFLENRKVQGK</sequence>
<dbReference type="PROSITE" id="PS51450">
    <property type="entry name" value="LRR"/>
    <property type="match status" value="1"/>
</dbReference>
<feature type="domain" description="LRRNT" evidence="4">
    <location>
        <begin position="185"/>
        <end position="225"/>
    </location>
</feature>
<evidence type="ECO:0000313" key="5">
    <source>
        <dbReference type="EMBL" id="GIX90407.1"/>
    </source>
</evidence>
<dbReference type="InterPro" id="IPR000372">
    <property type="entry name" value="LRRNT"/>
</dbReference>
<dbReference type="GO" id="GO:0004180">
    <property type="term" value="F:carboxypeptidase activity"/>
    <property type="evidence" value="ECO:0007669"/>
    <property type="project" value="UniProtKB-KW"/>
</dbReference>
<dbReference type="GO" id="GO:0005886">
    <property type="term" value="C:plasma membrane"/>
    <property type="evidence" value="ECO:0007669"/>
    <property type="project" value="TreeGrafter"/>
</dbReference>
<keyword evidence="2" id="KW-0732">Signal</keyword>
<reference evidence="5 6" key="1">
    <citation type="submission" date="2021-06" db="EMBL/GenBank/DDBJ databases">
        <title>Caerostris extrusa draft genome.</title>
        <authorList>
            <person name="Kono N."/>
            <person name="Arakawa K."/>
        </authorList>
    </citation>
    <scope>NUCLEOTIDE SEQUENCE [LARGE SCALE GENOMIC DNA]</scope>
</reference>
<dbReference type="Proteomes" id="UP001054945">
    <property type="component" value="Unassembled WGS sequence"/>
</dbReference>
<dbReference type="SMART" id="SM00013">
    <property type="entry name" value="LRRNT"/>
    <property type="match status" value="1"/>
</dbReference>
<dbReference type="Gene3D" id="3.80.10.10">
    <property type="entry name" value="Ribonuclease Inhibitor"/>
    <property type="match status" value="3"/>
</dbReference>
<gene>
    <name evidence="5" type="primary">Cpn2_1</name>
    <name evidence="5" type="ORF">CEXT_385131</name>
</gene>
<dbReference type="InterPro" id="IPR003591">
    <property type="entry name" value="Leu-rich_rpt_typical-subtyp"/>
</dbReference>
<keyword evidence="5" id="KW-0378">Hydrolase</keyword>
<dbReference type="SUPFAM" id="SSF52058">
    <property type="entry name" value="L domain-like"/>
    <property type="match status" value="1"/>
</dbReference>
<dbReference type="InterPro" id="IPR001611">
    <property type="entry name" value="Leu-rich_rpt"/>
</dbReference>
<keyword evidence="1" id="KW-0433">Leucine-rich repeat</keyword>
<organism evidence="5 6">
    <name type="scientific">Caerostris extrusa</name>
    <name type="common">Bark spider</name>
    <name type="synonym">Caerostris bankana</name>
    <dbReference type="NCBI Taxonomy" id="172846"/>
    <lineage>
        <taxon>Eukaryota</taxon>
        <taxon>Metazoa</taxon>
        <taxon>Ecdysozoa</taxon>
        <taxon>Arthropoda</taxon>
        <taxon>Chelicerata</taxon>
        <taxon>Arachnida</taxon>
        <taxon>Araneae</taxon>
        <taxon>Araneomorphae</taxon>
        <taxon>Entelegynae</taxon>
        <taxon>Araneoidea</taxon>
        <taxon>Araneidae</taxon>
        <taxon>Caerostris</taxon>
    </lineage>
</organism>
<name>A0AAV4NZR7_CAEEX</name>
<evidence type="ECO:0000256" key="1">
    <source>
        <dbReference type="ARBA" id="ARBA00022614"/>
    </source>
</evidence>
<keyword evidence="6" id="KW-1185">Reference proteome</keyword>
<protein>
    <submittedName>
        <fullName evidence="5">Carboxypeptidase N subunit 2</fullName>
    </submittedName>
</protein>
<keyword evidence="3" id="KW-0677">Repeat</keyword>
<evidence type="ECO:0000256" key="2">
    <source>
        <dbReference type="ARBA" id="ARBA00022729"/>
    </source>
</evidence>
<comment type="caution">
    <text evidence="5">The sequence shown here is derived from an EMBL/GenBank/DDBJ whole genome shotgun (WGS) entry which is preliminary data.</text>
</comment>
<keyword evidence="5" id="KW-0645">Protease</keyword>
<dbReference type="Pfam" id="PF13855">
    <property type="entry name" value="LRR_8"/>
    <property type="match status" value="1"/>
</dbReference>
<dbReference type="InterPro" id="IPR050541">
    <property type="entry name" value="LRR_TM_domain-containing"/>
</dbReference>
<evidence type="ECO:0000256" key="3">
    <source>
        <dbReference type="ARBA" id="ARBA00022737"/>
    </source>
</evidence>
<dbReference type="PANTHER" id="PTHR24369">
    <property type="entry name" value="ANTIGEN BSP, PUTATIVE-RELATED"/>
    <property type="match status" value="1"/>
</dbReference>
<dbReference type="SMART" id="SM00369">
    <property type="entry name" value="LRR_TYP"/>
    <property type="match status" value="6"/>
</dbReference>
<dbReference type="AlphaFoldDB" id="A0AAV4NZR7"/>
<accession>A0AAV4NZR7</accession>
<proteinExistence type="predicted"/>
<dbReference type="InterPro" id="IPR032675">
    <property type="entry name" value="LRR_dom_sf"/>
</dbReference>
<dbReference type="PANTHER" id="PTHR24369:SF210">
    <property type="entry name" value="CHAOPTIN-RELATED"/>
    <property type="match status" value="1"/>
</dbReference>
<evidence type="ECO:0000313" key="6">
    <source>
        <dbReference type="Proteomes" id="UP001054945"/>
    </source>
</evidence>
<keyword evidence="5" id="KW-0121">Carboxypeptidase</keyword>
<dbReference type="SMART" id="SM00364">
    <property type="entry name" value="LRR_BAC"/>
    <property type="match status" value="4"/>
</dbReference>
<dbReference type="EMBL" id="BPLR01003938">
    <property type="protein sequence ID" value="GIX90407.1"/>
    <property type="molecule type" value="Genomic_DNA"/>
</dbReference>
<dbReference type="Pfam" id="PF00560">
    <property type="entry name" value="LRR_1"/>
    <property type="match status" value="1"/>
</dbReference>
<evidence type="ECO:0000259" key="4">
    <source>
        <dbReference type="SMART" id="SM00013"/>
    </source>
</evidence>